<dbReference type="PANTHER" id="PTHR22648:SF0">
    <property type="entry name" value="TRANSCRIPTION TERMINATION_ANTITERMINATION PROTEIN NUSA"/>
    <property type="match status" value="1"/>
</dbReference>
<dbReference type="InterPro" id="IPR013735">
    <property type="entry name" value="TF_NusA_N"/>
</dbReference>
<dbReference type="PANTHER" id="PTHR22648">
    <property type="entry name" value="TRANSCRIPTION TERMINATION FACTOR NUSA"/>
    <property type="match status" value="1"/>
</dbReference>
<evidence type="ECO:0000256" key="1">
    <source>
        <dbReference type="ARBA" id="ARBA00022884"/>
    </source>
</evidence>
<dbReference type="AlphaFoldDB" id="A0A2M7VEB2"/>
<dbReference type="InterPro" id="IPR003029">
    <property type="entry name" value="S1_domain"/>
</dbReference>
<dbReference type="InterPro" id="IPR030842">
    <property type="entry name" value="TF_NusA_bacterial"/>
</dbReference>
<dbReference type="GO" id="GO:0005829">
    <property type="term" value="C:cytosol"/>
    <property type="evidence" value="ECO:0007669"/>
    <property type="project" value="TreeGrafter"/>
</dbReference>
<feature type="non-terminal residue" evidence="3">
    <location>
        <position position="248"/>
    </location>
</feature>
<evidence type="ECO:0000313" key="4">
    <source>
        <dbReference type="Proteomes" id="UP000230405"/>
    </source>
</evidence>
<dbReference type="GO" id="GO:0003700">
    <property type="term" value="F:DNA-binding transcription factor activity"/>
    <property type="evidence" value="ECO:0007669"/>
    <property type="project" value="InterPro"/>
</dbReference>
<dbReference type="InterPro" id="IPR012340">
    <property type="entry name" value="NA-bd_OB-fold"/>
</dbReference>
<evidence type="ECO:0000313" key="3">
    <source>
        <dbReference type="EMBL" id="PIZ98838.1"/>
    </source>
</evidence>
<comment type="caution">
    <text evidence="3">The sequence shown here is derived from an EMBL/GenBank/DDBJ whole genome shotgun (WGS) entry which is preliminary data.</text>
</comment>
<dbReference type="SUPFAM" id="SSF50249">
    <property type="entry name" value="Nucleic acid-binding proteins"/>
    <property type="match status" value="1"/>
</dbReference>
<evidence type="ECO:0000259" key="2">
    <source>
        <dbReference type="PROSITE" id="PS50126"/>
    </source>
</evidence>
<dbReference type="CDD" id="cd04455">
    <property type="entry name" value="S1_NusA"/>
    <property type="match status" value="1"/>
</dbReference>
<dbReference type="EMBL" id="PFPO01000061">
    <property type="protein sequence ID" value="PIZ98838.1"/>
    <property type="molecule type" value="Genomic_DNA"/>
</dbReference>
<sequence length="248" mass="28301">MSEKNEIVQAIEQICEEKKISFDSVIETIEAALSAAFRKDFGEKNQNIKTEFSASTGEIKVFDVKTVVEDMDLEEMEKKLEEVRLRKEAGEEFEDDTKRFNPKTEIMLVEAVKINKKIKVGDELIQELEIPAAFGRMAAQTAKQVIIQRLREVERETVYNDFKDQEGKLIVGTVQRREGRFIIIDIGSSLGVVPPEEQMASDNYKSGQRLKFLVLAVEMSNKGPQIILSRSHPDFLKELFMIEVPEIA</sequence>
<accession>A0A2M7VEB2</accession>
<keyword evidence="1" id="KW-0694">RNA-binding</keyword>
<feature type="domain" description="S1 motif" evidence="2">
    <location>
        <begin position="167"/>
        <end position="231"/>
    </location>
</feature>
<gene>
    <name evidence="3" type="ORF">COX77_03345</name>
</gene>
<dbReference type="InterPro" id="IPR036555">
    <property type="entry name" value="NusA_N_sf"/>
</dbReference>
<dbReference type="SUPFAM" id="SSF69705">
    <property type="entry name" value="Transcription factor NusA, N-terminal domain"/>
    <property type="match status" value="1"/>
</dbReference>
<proteinExistence type="predicted"/>
<dbReference type="Pfam" id="PF08529">
    <property type="entry name" value="NusA_N"/>
    <property type="match status" value="1"/>
</dbReference>
<organism evidence="3 4">
    <name type="scientific">Candidatus Komeilibacteria bacterium CG_4_10_14_0_2_um_filter_37_10</name>
    <dbReference type="NCBI Taxonomy" id="1974470"/>
    <lineage>
        <taxon>Bacteria</taxon>
        <taxon>Candidatus Komeiliibacteriota</taxon>
    </lineage>
</organism>
<dbReference type="GO" id="GO:0031564">
    <property type="term" value="P:transcription antitermination"/>
    <property type="evidence" value="ECO:0007669"/>
    <property type="project" value="InterPro"/>
</dbReference>
<dbReference type="Proteomes" id="UP000230405">
    <property type="component" value="Unassembled WGS sequence"/>
</dbReference>
<dbReference type="GO" id="GO:0003723">
    <property type="term" value="F:RNA binding"/>
    <property type="evidence" value="ECO:0007669"/>
    <property type="project" value="UniProtKB-KW"/>
</dbReference>
<reference evidence="4" key="1">
    <citation type="submission" date="2017-09" db="EMBL/GenBank/DDBJ databases">
        <title>Depth-based differentiation of microbial function through sediment-hosted aquifers and enrichment of novel symbionts in the deep terrestrial subsurface.</title>
        <authorList>
            <person name="Probst A.J."/>
            <person name="Ladd B."/>
            <person name="Jarett J.K."/>
            <person name="Geller-Mcgrath D.E."/>
            <person name="Sieber C.M.K."/>
            <person name="Emerson J.B."/>
            <person name="Anantharaman K."/>
            <person name="Thomas B.C."/>
            <person name="Malmstrom R."/>
            <person name="Stieglmeier M."/>
            <person name="Klingl A."/>
            <person name="Woyke T."/>
            <person name="Ryan C.M."/>
            <person name="Banfield J.F."/>
        </authorList>
    </citation>
    <scope>NUCLEOTIDE SEQUENCE [LARGE SCALE GENOMIC DNA]</scope>
</reference>
<dbReference type="Gene3D" id="3.30.1480.10">
    <property type="entry name" value="NusA, N-terminal domain"/>
    <property type="match status" value="1"/>
</dbReference>
<dbReference type="GO" id="GO:0006353">
    <property type="term" value="P:DNA-templated transcription termination"/>
    <property type="evidence" value="ECO:0007669"/>
    <property type="project" value="InterPro"/>
</dbReference>
<dbReference type="PROSITE" id="PS50126">
    <property type="entry name" value="S1"/>
    <property type="match status" value="1"/>
</dbReference>
<dbReference type="SMART" id="SM00316">
    <property type="entry name" value="S1"/>
    <property type="match status" value="1"/>
</dbReference>
<dbReference type="Gene3D" id="2.40.50.140">
    <property type="entry name" value="Nucleic acid-binding proteins"/>
    <property type="match status" value="1"/>
</dbReference>
<protein>
    <recommendedName>
        <fullName evidence="2">S1 motif domain-containing protein</fullName>
    </recommendedName>
</protein>
<name>A0A2M7VEB2_9BACT</name>